<protein>
    <recommendedName>
        <fullName evidence="1">AbiEi antitoxin N-terminal domain-containing protein</fullName>
    </recommendedName>
</protein>
<gene>
    <name evidence="2" type="ORF">EFE23_26935</name>
</gene>
<accession>A0ABX9W8D0</accession>
<comment type="caution">
    <text evidence="2">The sequence shown here is derived from an EMBL/GenBank/DDBJ whole genome shotgun (WGS) entry which is preliminary data.</text>
</comment>
<dbReference type="EMBL" id="RJLN01000146">
    <property type="protein sequence ID" value="RNL86727.1"/>
    <property type="molecule type" value="Genomic_DNA"/>
</dbReference>
<proteinExistence type="predicted"/>
<reference evidence="2 3" key="1">
    <citation type="submission" date="2018-11" db="EMBL/GenBank/DDBJ databases">
        <title>Micromonospora sp. PPF5-17, a new actinomycetes isolated from a hot spring soil.</title>
        <authorList>
            <person name="Thawai C."/>
        </authorList>
    </citation>
    <scope>NUCLEOTIDE SEQUENCE [LARGE SCALE GENOMIC DNA]</scope>
    <source>
        <strain evidence="2 3">PPF5-17</strain>
    </source>
</reference>
<keyword evidence="3" id="KW-1185">Reference proteome</keyword>
<name>A0ABX9W8D0_9ACTN</name>
<sequence length="197" mass="21808">MLSDRQTHRRRLFRLAARQHGYFTAAQAVEAGYSHQAQKYHADCGNWVRVDRGVFRMPDWPAHQFDHLVRWALWTGGAGVVSHATALSVHDLGDVDPAVVHLSVPTRFRRSAPGIVLHRPLPPDQHIEDREGFRVTTPSRALAECAQTKIEQQWLDGAVAEALGRGLTTPRRLRATAAELGPTAELGVHVALEAAGR</sequence>
<dbReference type="InterPro" id="IPR025159">
    <property type="entry name" value="AbiEi_N"/>
</dbReference>
<evidence type="ECO:0000313" key="2">
    <source>
        <dbReference type="EMBL" id="RNL86727.1"/>
    </source>
</evidence>
<organism evidence="2 3">
    <name type="scientific">Micromonospora solifontis</name>
    <dbReference type="NCBI Taxonomy" id="2487138"/>
    <lineage>
        <taxon>Bacteria</taxon>
        <taxon>Bacillati</taxon>
        <taxon>Actinomycetota</taxon>
        <taxon>Actinomycetes</taxon>
        <taxon>Micromonosporales</taxon>
        <taxon>Micromonosporaceae</taxon>
        <taxon>Micromonospora</taxon>
    </lineage>
</organism>
<dbReference type="Pfam" id="PF13338">
    <property type="entry name" value="AbiEi_4"/>
    <property type="match status" value="1"/>
</dbReference>
<evidence type="ECO:0000313" key="3">
    <source>
        <dbReference type="Proteomes" id="UP000280698"/>
    </source>
</evidence>
<dbReference type="Proteomes" id="UP000280698">
    <property type="component" value="Unassembled WGS sequence"/>
</dbReference>
<dbReference type="RefSeq" id="WP_123243691.1">
    <property type="nucleotide sequence ID" value="NZ_JAAHBY010000146.1"/>
</dbReference>
<evidence type="ECO:0000259" key="1">
    <source>
        <dbReference type="Pfam" id="PF13338"/>
    </source>
</evidence>
<feature type="domain" description="AbiEi antitoxin N-terminal" evidence="1">
    <location>
        <begin position="10"/>
        <end position="58"/>
    </location>
</feature>